<accession>A0A330L0U3</accession>
<dbReference type="AlphaFoldDB" id="A0A330L0U3"/>
<dbReference type="SMART" id="SM00900">
    <property type="entry name" value="FMN_bind"/>
    <property type="match status" value="1"/>
</dbReference>
<sequence length="228" mass="25815">MFSQLSAFRTVTTVLVLVVSALPAFAGEKIWDNELHRFLKDDDFKYEEFMTEEEAVKTILPKSHRIHKELIRLTPDKKELIEQRIGWKFPEESFELYIGETGDKIDGYAMIHNTIGKYKHMTYMVGVDSKGACTDVELLVFRDARGSEVGKKRFNAQYDGRTVSDPIRINKDIINISGATMSVRSMSAGVKRVLVLVDEFYLKPAGLGSDTVTSRKSEKGIFTSIFGD</sequence>
<evidence type="ECO:0000256" key="5">
    <source>
        <dbReference type="ARBA" id="ARBA00022982"/>
    </source>
</evidence>
<organism evidence="7 8">
    <name type="scientific">Nitrospira lenta</name>
    <dbReference type="NCBI Taxonomy" id="1436998"/>
    <lineage>
        <taxon>Bacteria</taxon>
        <taxon>Pseudomonadati</taxon>
        <taxon>Nitrospirota</taxon>
        <taxon>Nitrospiria</taxon>
        <taxon>Nitrospirales</taxon>
        <taxon>Nitrospiraceae</taxon>
        <taxon>Nitrospira</taxon>
    </lineage>
</organism>
<dbReference type="RefSeq" id="WP_121987909.1">
    <property type="nucleotide sequence ID" value="NZ_OUNR01000001.1"/>
</dbReference>
<protein>
    <recommendedName>
        <fullName evidence="6">FMN-binding domain-containing protein</fullName>
    </recommendedName>
</protein>
<evidence type="ECO:0000313" key="8">
    <source>
        <dbReference type="Proteomes" id="UP000248168"/>
    </source>
</evidence>
<evidence type="ECO:0000313" key="7">
    <source>
        <dbReference type="EMBL" id="SPP63365.1"/>
    </source>
</evidence>
<dbReference type="InterPro" id="IPR007329">
    <property type="entry name" value="FMN-bd"/>
</dbReference>
<reference evidence="8" key="1">
    <citation type="submission" date="2018-04" db="EMBL/GenBank/DDBJ databases">
        <authorList>
            <person name="Lucker S."/>
            <person name="Sakoula D."/>
        </authorList>
    </citation>
    <scope>NUCLEOTIDE SEQUENCE [LARGE SCALE GENOMIC DNA]</scope>
</reference>
<dbReference type="Proteomes" id="UP000248168">
    <property type="component" value="Unassembled WGS sequence"/>
</dbReference>
<keyword evidence="4" id="KW-0288">FMN</keyword>
<evidence type="ECO:0000256" key="1">
    <source>
        <dbReference type="ARBA" id="ARBA00022448"/>
    </source>
</evidence>
<dbReference type="EMBL" id="OUNR01000001">
    <property type="protein sequence ID" value="SPP63365.1"/>
    <property type="molecule type" value="Genomic_DNA"/>
</dbReference>
<evidence type="ECO:0000256" key="2">
    <source>
        <dbReference type="ARBA" id="ARBA00022553"/>
    </source>
</evidence>
<dbReference type="GO" id="GO:0009055">
    <property type="term" value="F:electron transfer activity"/>
    <property type="evidence" value="ECO:0007669"/>
    <property type="project" value="InterPro"/>
</dbReference>
<dbReference type="OrthoDB" id="9778782at2"/>
<keyword evidence="1" id="KW-0813">Transport</keyword>
<evidence type="ECO:0000259" key="6">
    <source>
        <dbReference type="SMART" id="SM00900"/>
    </source>
</evidence>
<gene>
    <name evidence="7" type="ORF">NITLEN_10451</name>
</gene>
<dbReference type="InterPro" id="IPR010209">
    <property type="entry name" value="Ion_transpt_RnfG/RsxG"/>
</dbReference>
<dbReference type="GO" id="GO:0022900">
    <property type="term" value="P:electron transport chain"/>
    <property type="evidence" value="ECO:0007669"/>
    <property type="project" value="InterPro"/>
</dbReference>
<feature type="domain" description="FMN-binding" evidence="6">
    <location>
        <begin position="116"/>
        <end position="197"/>
    </location>
</feature>
<keyword evidence="3" id="KW-0285">Flavoprotein</keyword>
<evidence type="ECO:0000256" key="3">
    <source>
        <dbReference type="ARBA" id="ARBA00022630"/>
    </source>
</evidence>
<dbReference type="PANTHER" id="PTHR36118">
    <property type="entry name" value="ION-TRANSLOCATING OXIDOREDUCTASE COMPLEX SUBUNIT G"/>
    <property type="match status" value="1"/>
</dbReference>
<dbReference type="GO" id="GO:0010181">
    <property type="term" value="F:FMN binding"/>
    <property type="evidence" value="ECO:0007669"/>
    <property type="project" value="InterPro"/>
</dbReference>
<keyword evidence="5" id="KW-0249">Electron transport</keyword>
<dbReference type="Pfam" id="PF04205">
    <property type="entry name" value="FMN_bind"/>
    <property type="match status" value="1"/>
</dbReference>
<dbReference type="InParanoid" id="A0A330L0U3"/>
<keyword evidence="8" id="KW-1185">Reference proteome</keyword>
<dbReference type="GO" id="GO:0005886">
    <property type="term" value="C:plasma membrane"/>
    <property type="evidence" value="ECO:0007669"/>
    <property type="project" value="InterPro"/>
</dbReference>
<keyword evidence="2" id="KW-0597">Phosphoprotein</keyword>
<name>A0A330L0U3_9BACT</name>
<dbReference type="PANTHER" id="PTHR36118:SF1">
    <property type="entry name" value="ION-TRANSLOCATING OXIDOREDUCTASE COMPLEX SUBUNIT G"/>
    <property type="match status" value="1"/>
</dbReference>
<proteinExistence type="predicted"/>
<evidence type="ECO:0000256" key="4">
    <source>
        <dbReference type="ARBA" id="ARBA00022643"/>
    </source>
</evidence>